<dbReference type="Pfam" id="PF03330">
    <property type="entry name" value="DPBB_1"/>
    <property type="match status" value="1"/>
</dbReference>
<evidence type="ECO:0000259" key="6">
    <source>
        <dbReference type="Pfam" id="PF03330"/>
    </source>
</evidence>
<proteinExistence type="inferred from homology"/>
<feature type="compositionally biased region" description="Low complexity" evidence="5">
    <location>
        <begin position="135"/>
        <end position="158"/>
    </location>
</feature>
<sequence length="275" mass="28026">MGKHSASKPVTRGSLKDLFGRRKASAGRHSEPVSAAGVLASGRRAPVMAAIAIPTAAIATIAVAGVVNNGQGESNADVEAQANAHDYYEPEFALPQGESEQVAEVKKHEEEAKKQNKASKASVKMDAPKEESEESASGSSSSAGSSSSSKSSKSSKSSGGKGTSADDSNKPHNKKASGQGGTCKASMYGNGDGTHGGPTASGERFNANAMTAAHKTLPMNSRVKVTNKANGKTAVVRINDRGPYIGGRCLDLSVAAMRAVGGYSSGVISVSYEVL</sequence>
<accession>A0A2N6VQ64</accession>
<keyword evidence="7" id="KW-0449">Lipoprotein</keyword>
<comment type="caution">
    <text evidence="7">The sequence shown here is derived from an EMBL/GenBank/DDBJ whole genome shotgun (WGS) entry which is preliminary data.</text>
</comment>
<evidence type="ECO:0000313" key="7">
    <source>
        <dbReference type="EMBL" id="PMD06274.1"/>
    </source>
</evidence>
<dbReference type="Proteomes" id="UP000235598">
    <property type="component" value="Unassembled WGS sequence"/>
</dbReference>
<comment type="function">
    <text evidence="3">Lytic transglycosylase with a strong preference for naked glycan strands that lack stem peptides.</text>
</comment>
<dbReference type="EMBL" id="PNHK01000001">
    <property type="protein sequence ID" value="PMD06274.1"/>
    <property type="molecule type" value="Genomic_DNA"/>
</dbReference>
<dbReference type="OrthoDB" id="9779128at2"/>
<feature type="region of interest" description="Disordered" evidence="5">
    <location>
        <begin position="1"/>
        <end position="35"/>
    </location>
</feature>
<dbReference type="SUPFAM" id="SSF50685">
    <property type="entry name" value="Barwin-like endoglucanases"/>
    <property type="match status" value="1"/>
</dbReference>
<protein>
    <recommendedName>
        <fullName evidence="3">Probable endolytic peptidoglycan transglycosylase RlpA</fullName>
        <ecNumber evidence="3">4.2.2.-</ecNumber>
    </recommendedName>
</protein>
<dbReference type="PANTHER" id="PTHR34183">
    <property type="entry name" value="ENDOLYTIC PEPTIDOGLYCAN TRANSGLYCOSYLASE RLPA"/>
    <property type="match status" value="1"/>
</dbReference>
<feature type="region of interest" description="Disordered" evidence="5">
    <location>
        <begin position="95"/>
        <end position="204"/>
    </location>
</feature>
<comment type="similarity">
    <text evidence="3 4">Belongs to the RlpA family.</text>
</comment>
<keyword evidence="2 3" id="KW-0961">Cell wall biogenesis/degradation</keyword>
<name>A0A2N6VQ64_9MICO</name>
<dbReference type="GO" id="GO:0008932">
    <property type="term" value="F:lytic endotransglycosylase activity"/>
    <property type="evidence" value="ECO:0007669"/>
    <property type="project" value="UniProtKB-UniRule"/>
</dbReference>
<reference evidence="7 8" key="1">
    <citation type="submission" date="2017-09" db="EMBL/GenBank/DDBJ databases">
        <title>Bacterial strain isolated from the female urinary microbiota.</title>
        <authorList>
            <person name="Thomas-White K."/>
            <person name="Kumar N."/>
            <person name="Forster S."/>
            <person name="Putonti C."/>
            <person name="Lawley T."/>
            <person name="Wolfe A.J."/>
        </authorList>
    </citation>
    <scope>NUCLEOTIDE SEQUENCE [LARGE SCALE GENOMIC DNA]</scope>
    <source>
        <strain evidence="7 8">UMB1301</strain>
    </source>
</reference>
<dbReference type="NCBIfam" id="TIGR00413">
    <property type="entry name" value="rlpA"/>
    <property type="match status" value="1"/>
</dbReference>
<feature type="compositionally biased region" description="Basic and acidic residues" evidence="5">
    <location>
        <begin position="103"/>
        <end position="114"/>
    </location>
</feature>
<organism evidence="7 8">
    <name type="scientific">Brevibacterium paucivorans</name>
    <dbReference type="NCBI Taxonomy" id="170994"/>
    <lineage>
        <taxon>Bacteria</taxon>
        <taxon>Bacillati</taxon>
        <taxon>Actinomycetota</taxon>
        <taxon>Actinomycetes</taxon>
        <taxon>Micrococcales</taxon>
        <taxon>Brevibacteriaceae</taxon>
        <taxon>Brevibacterium</taxon>
    </lineage>
</organism>
<dbReference type="InterPro" id="IPR012997">
    <property type="entry name" value="RplA"/>
</dbReference>
<dbReference type="GO" id="GO:0000270">
    <property type="term" value="P:peptidoglycan metabolic process"/>
    <property type="evidence" value="ECO:0007669"/>
    <property type="project" value="UniProtKB-UniRule"/>
</dbReference>
<dbReference type="Gene3D" id="2.40.40.10">
    <property type="entry name" value="RlpA-like domain"/>
    <property type="match status" value="1"/>
</dbReference>
<evidence type="ECO:0000256" key="5">
    <source>
        <dbReference type="SAM" id="MobiDB-lite"/>
    </source>
</evidence>
<dbReference type="HAMAP" id="MF_02071">
    <property type="entry name" value="RlpA"/>
    <property type="match status" value="1"/>
</dbReference>
<dbReference type="PANTHER" id="PTHR34183:SF8">
    <property type="entry name" value="ENDOLYTIC PEPTIDOGLYCAN TRANSGLYCOSYLASE RLPA-RELATED"/>
    <property type="match status" value="1"/>
</dbReference>
<evidence type="ECO:0000256" key="2">
    <source>
        <dbReference type="ARBA" id="ARBA00023316"/>
    </source>
</evidence>
<gene>
    <name evidence="3" type="primary">rlpA</name>
    <name evidence="7" type="ORF">CJ199_02570</name>
</gene>
<evidence type="ECO:0000256" key="1">
    <source>
        <dbReference type="ARBA" id="ARBA00023239"/>
    </source>
</evidence>
<feature type="domain" description="RlpA-like protein double-psi beta-barrel" evidence="6">
    <location>
        <begin position="184"/>
        <end position="272"/>
    </location>
</feature>
<evidence type="ECO:0000256" key="3">
    <source>
        <dbReference type="HAMAP-Rule" id="MF_02071"/>
    </source>
</evidence>
<dbReference type="GO" id="GO:0071555">
    <property type="term" value="P:cell wall organization"/>
    <property type="evidence" value="ECO:0007669"/>
    <property type="project" value="UniProtKB-KW"/>
</dbReference>
<dbReference type="AlphaFoldDB" id="A0A2N6VQ64"/>
<dbReference type="InterPro" id="IPR036908">
    <property type="entry name" value="RlpA-like_sf"/>
</dbReference>
<dbReference type="EC" id="4.2.2.-" evidence="3"/>
<evidence type="ECO:0000256" key="4">
    <source>
        <dbReference type="RuleBase" id="RU003495"/>
    </source>
</evidence>
<evidence type="ECO:0000313" key="8">
    <source>
        <dbReference type="Proteomes" id="UP000235598"/>
    </source>
</evidence>
<keyword evidence="1 3" id="KW-0456">Lyase</keyword>
<dbReference type="InterPro" id="IPR034718">
    <property type="entry name" value="RlpA"/>
</dbReference>
<dbReference type="RefSeq" id="WP_102237923.1">
    <property type="nucleotide sequence ID" value="NZ_PNHK01000001.1"/>
</dbReference>
<dbReference type="InterPro" id="IPR009009">
    <property type="entry name" value="RlpA-like_DPBB"/>
</dbReference>
<dbReference type="CDD" id="cd22268">
    <property type="entry name" value="DPBB_RlpA-like"/>
    <property type="match status" value="1"/>
</dbReference>